<keyword evidence="2" id="KW-1185">Reference proteome</keyword>
<reference evidence="1 2" key="1">
    <citation type="journal article" date="2021" name="Hortic Res">
        <title>High-quality reference genome and annotation aids understanding of berry development for evergreen blueberry (Vaccinium darrowii).</title>
        <authorList>
            <person name="Yu J."/>
            <person name="Hulse-Kemp A.M."/>
            <person name="Babiker E."/>
            <person name="Staton M."/>
        </authorList>
    </citation>
    <scope>NUCLEOTIDE SEQUENCE [LARGE SCALE GENOMIC DNA]</scope>
    <source>
        <strain evidence="2">cv. NJ 8807/NJ 8810</strain>
        <tissue evidence="1">Young leaf</tissue>
    </source>
</reference>
<comment type="caution">
    <text evidence="1">The sequence shown here is derived from an EMBL/GenBank/DDBJ whole genome shotgun (WGS) entry which is preliminary data.</text>
</comment>
<sequence length="321" mass="36114">MKAWSLSFGSSGFAQNPVKFRLEHEMKSCSEPISREYSFQAQEISLRQQSKMSPTPGGGSGKQLSCLEMAMKGEAGGCIDLRSRRRKPLFRTQIAIPAAKLENVDEQEEEAEIGEFGRGSKGNGSFPGDFLQSIENYDLKYIKELGYELLIGGKDHDAAFGIEAAQLTCEYEGSSTASVQVLHQFDADFFLVNALLYNLLTAHLLPGQIGDFGLSDAKQRMLSLVEFEAPELLKSQKNMVTDRVDFSSFGIVMWELLTGEEPYGNMRSEEIIDLIEREEMRKSRLKHLVRRKVLVFNLEEAQAISLARYSANRPDKFLKDR</sequence>
<evidence type="ECO:0000313" key="2">
    <source>
        <dbReference type="Proteomes" id="UP000828048"/>
    </source>
</evidence>
<gene>
    <name evidence="1" type="ORF">Vadar_016996</name>
</gene>
<organism evidence="1 2">
    <name type="scientific">Vaccinium darrowii</name>
    <dbReference type="NCBI Taxonomy" id="229202"/>
    <lineage>
        <taxon>Eukaryota</taxon>
        <taxon>Viridiplantae</taxon>
        <taxon>Streptophyta</taxon>
        <taxon>Embryophyta</taxon>
        <taxon>Tracheophyta</taxon>
        <taxon>Spermatophyta</taxon>
        <taxon>Magnoliopsida</taxon>
        <taxon>eudicotyledons</taxon>
        <taxon>Gunneridae</taxon>
        <taxon>Pentapetalae</taxon>
        <taxon>asterids</taxon>
        <taxon>Ericales</taxon>
        <taxon>Ericaceae</taxon>
        <taxon>Vaccinioideae</taxon>
        <taxon>Vaccinieae</taxon>
        <taxon>Vaccinium</taxon>
    </lineage>
</organism>
<accession>A0ACB7XS84</accession>
<evidence type="ECO:0000313" key="1">
    <source>
        <dbReference type="EMBL" id="KAH7843468.1"/>
    </source>
</evidence>
<proteinExistence type="predicted"/>
<dbReference type="EMBL" id="CM037151">
    <property type="protein sequence ID" value="KAH7843468.1"/>
    <property type="molecule type" value="Genomic_DNA"/>
</dbReference>
<dbReference type="Proteomes" id="UP000828048">
    <property type="component" value="Chromosome 1"/>
</dbReference>
<name>A0ACB7XS84_9ERIC</name>
<protein>
    <submittedName>
        <fullName evidence="1">Uncharacterized protein</fullName>
    </submittedName>
</protein>